<reference evidence="2" key="1">
    <citation type="submission" date="2023-10" db="EMBL/GenBank/DDBJ databases">
        <authorList>
            <person name="Chen Y."/>
            <person name="Shah S."/>
            <person name="Dougan E. K."/>
            <person name="Thang M."/>
            <person name="Chan C."/>
        </authorList>
    </citation>
    <scope>NUCLEOTIDE SEQUENCE [LARGE SCALE GENOMIC DNA]</scope>
</reference>
<feature type="compositionally biased region" description="Polar residues" evidence="1">
    <location>
        <begin position="51"/>
        <end position="64"/>
    </location>
</feature>
<evidence type="ECO:0000256" key="1">
    <source>
        <dbReference type="SAM" id="MobiDB-lite"/>
    </source>
</evidence>
<proteinExistence type="predicted"/>
<name>A0ABN9R8N4_9DINO</name>
<protein>
    <submittedName>
        <fullName evidence="2">Uncharacterized protein</fullName>
    </submittedName>
</protein>
<feature type="region of interest" description="Disordered" evidence="1">
    <location>
        <begin position="36"/>
        <end position="91"/>
    </location>
</feature>
<accession>A0ABN9R8N4</accession>
<keyword evidence="3" id="KW-1185">Reference proteome</keyword>
<organism evidence="2 3">
    <name type="scientific">Prorocentrum cordatum</name>
    <dbReference type="NCBI Taxonomy" id="2364126"/>
    <lineage>
        <taxon>Eukaryota</taxon>
        <taxon>Sar</taxon>
        <taxon>Alveolata</taxon>
        <taxon>Dinophyceae</taxon>
        <taxon>Prorocentrales</taxon>
        <taxon>Prorocentraceae</taxon>
        <taxon>Prorocentrum</taxon>
    </lineage>
</organism>
<dbReference type="Proteomes" id="UP001189429">
    <property type="component" value="Unassembled WGS sequence"/>
</dbReference>
<dbReference type="EMBL" id="CAUYUJ010005640">
    <property type="protein sequence ID" value="CAK0814435.1"/>
    <property type="molecule type" value="Genomic_DNA"/>
</dbReference>
<gene>
    <name evidence="2" type="ORF">PCOR1329_LOCUS18035</name>
</gene>
<feature type="non-terminal residue" evidence="2">
    <location>
        <position position="1"/>
    </location>
</feature>
<evidence type="ECO:0000313" key="2">
    <source>
        <dbReference type="EMBL" id="CAK0814435.1"/>
    </source>
</evidence>
<evidence type="ECO:0000313" key="3">
    <source>
        <dbReference type="Proteomes" id="UP001189429"/>
    </source>
</evidence>
<comment type="caution">
    <text evidence="2">The sequence shown here is derived from an EMBL/GenBank/DDBJ whole genome shotgun (WGS) entry which is preliminary data.</text>
</comment>
<feature type="compositionally biased region" description="Low complexity" evidence="1">
    <location>
        <begin position="36"/>
        <end position="50"/>
    </location>
</feature>
<sequence length="215" mass="22026">SSAADPQRMSCAMAGVARVACRLPAGCVHAAGAGRSPSSPASAAGRPGAAFTSSCSPPSPSQMGCWTPAEGSKGDGGQPHISHDFSHPTSGGRQSTVLWCSNAVGNPEIICICFFSARLPCQPCRAPHFTLEPLFRLPGATRLHSSALPTGEPFCRMVPGPSADQRIPHGASTATLVELSVLAGLPAELDDRRAPGGLGALRCRADLGRGNKHPD</sequence>